<dbReference type="Proteomes" id="UP000003963">
    <property type="component" value="Unassembled WGS sequence"/>
</dbReference>
<keyword evidence="3" id="KW-0862">Zinc</keyword>
<gene>
    <name evidence="5" type="ORF">SSOG_03876</name>
</gene>
<dbReference type="SUPFAM" id="SSF51338">
    <property type="entry name" value="Composite domain of metallo-dependent hydrolases"/>
    <property type="match status" value="1"/>
</dbReference>
<accession>D9WSN7</accession>
<dbReference type="Pfam" id="PF22039">
    <property type="entry name" value="HUTI_composite_bact"/>
    <property type="match status" value="1"/>
</dbReference>
<keyword evidence="2" id="KW-0378">Hydrolase</keyword>
<dbReference type="OrthoDB" id="3400812at2"/>
<keyword evidence="6" id="KW-1185">Reference proteome</keyword>
<dbReference type="InterPro" id="IPR011059">
    <property type="entry name" value="Metal-dep_hydrolase_composite"/>
</dbReference>
<dbReference type="InterPro" id="IPR054418">
    <property type="entry name" value="MQNX/HUTI_composite_N"/>
</dbReference>
<dbReference type="GO" id="GO:0016810">
    <property type="term" value="F:hydrolase activity, acting on carbon-nitrogen (but not peptide) bonds"/>
    <property type="evidence" value="ECO:0007669"/>
    <property type="project" value="InterPro"/>
</dbReference>
<evidence type="ECO:0000313" key="5">
    <source>
        <dbReference type="EMBL" id="EFL24162.1"/>
    </source>
</evidence>
<dbReference type="Gene3D" id="2.30.40.10">
    <property type="entry name" value="Urease, subunit C, domain 1"/>
    <property type="match status" value="1"/>
</dbReference>
<evidence type="ECO:0000256" key="3">
    <source>
        <dbReference type="ARBA" id="ARBA00022833"/>
    </source>
</evidence>
<dbReference type="HOGENOM" id="CLU_1767029_0_0_11"/>
<dbReference type="GO" id="GO:0046872">
    <property type="term" value="F:metal ion binding"/>
    <property type="evidence" value="ECO:0007669"/>
    <property type="project" value="UniProtKB-KW"/>
</dbReference>
<dbReference type="RefSeq" id="WP_009715971.1">
    <property type="nucleotide sequence ID" value="NZ_GG657754.1"/>
</dbReference>
<evidence type="ECO:0000259" key="4">
    <source>
        <dbReference type="Pfam" id="PF22039"/>
    </source>
</evidence>
<proteinExistence type="predicted"/>
<reference evidence="5 6" key="1">
    <citation type="submission" date="2009-02" db="EMBL/GenBank/DDBJ databases">
        <title>Annotation of Streptomyces hygroscopicus strain ATCC 53653.</title>
        <authorList>
            <consortium name="The Broad Institute Genome Sequencing Platform"/>
            <consortium name="Broad Institute Microbial Sequencing Center"/>
            <person name="Fischbach M."/>
            <person name="Godfrey P."/>
            <person name="Ward D."/>
            <person name="Young S."/>
            <person name="Zeng Q."/>
            <person name="Koehrsen M."/>
            <person name="Alvarado L."/>
            <person name="Berlin A.M."/>
            <person name="Bochicchio J."/>
            <person name="Borenstein D."/>
            <person name="Chapman S.B."/>
            <person name="Chen Z."/>
            <person name="Engels R."/>
            <person name="Freedman E."/>
            <person name="Gellesch M."/>
            <person name="Goldberg J."/>
            <person name="Griggs A."/>
            <person name="Gujja S."/>
            <person name="Heilman E.R."/>
            <person name="Heiman D.I."/>
            <person name="Hepburn T.A."/>
            <person name="Howarth C."/>
            <person name="Jen D."/>
            <person name="Larson L."/>
            <person name="Lewis B."/>
            <person name="Mehta T."/>
            <person name="Park D."/>
            <person name="Pearson M."/>
            <person name="Richards J."/>
            <person name="Roberts A."/>
            <person name="Saif S."/>
            <person name="Shea T.D."/>
            <person name="Shenoy N."/>
            <person name="Sisk P."/>
            <person name="Stolte C."/>
            <person name="Sykes S.N."/>
            <person name="Thomson T."/>
            <person name="Walk T."/>
            <person name="White J."/>
            <person name="Yandava C."/>
            <person name="Straight P."/>
            <person name="Clardy J."/>
            <person name="Hung D."/>
            <person name="Kolter R."/>
            <person name="Mekalanos J."/>
            <person name="Walker S."/>
            <person name="Walsh C.T."/>
            <person name="Wieland-Brown L.C."/>
            <person name="Haas B."/>
            <person name="Nusbaum C."/>
            <person name="Birren B."/>
        </authorList>
    </citation>
    <scope>NUCLEOTIDE SEQUENCE [LARGE SCALE GENOMIC DNA]</scope>
    <source>
        <strain evidence="5 6">ATCC 53653</strain>
    </source>
</reference>
<keyword evidence="1" id="KW-0479">Metal-binding</keyword>
<organism evidence="5 6">
    <name type="scientific">Streptomyces himastatinicus ATCC 53653</name>
    <dbReference type="NCBI Taxonomy" id="457427"/>
    <lineage>
        <taxon>Bacteria</taxon>
        <taxon>Bacillati</taxon>
        <taxon>Actinomycetota</taxon>
        <taxon>Actinomycetes</taxon>
        <taxon>Kitasatosporales</taxon>
        <taxon>Streptomycetaceae</taxon>
        <taxon>Streptomyces</taxon>
        <taxon>Streptomyces violaceusniger group</taxon>
    </lineage>
</organism>
<name>D9WSN7_9ACTN</name>
<sequence length="151" mass="15857">MRTLHAAPVVRYTLGEGGAVLHDGGVLVDGGRVAAIGPLDELRAAHPQARVRQWPGTLGPALVHDGPVPDAPTPRERIHALLRLGATAVLAEHVAEPGLRAAAERNEVAVFDDRPRPPALTEAVRADLAVFGADGACLATVLAGRLVHRRR</sequence>
<protein>
    <recommendedName>
        <fullName evidence="4">Aminodeoxyfutalosine deaminase/Imidazolonepropionase-like composite domain-containing protein</fullName>
    </recommendedName>
</protein>
<dbReference type="AlphaFoldDB" id="D9WSN7"/>
<evidence type="ECO:0000313" key="6">
    <source>
        <dbReference type="Proteomes" id="UP000003963"/>
    </source>
</evidence>
<dbReference type="STRING" id="457427.SSOG_03876"/>
<evidence type="ECO:0000256" key="1">
    <source>
        <dbReference type="ARBA" id="ARBA00022723"/>
    </source>
</evidence>
<evidence type="ECO:0000256" key="2">
    <source>
        <dbReference type="ARBA" id="ARBA00022801"/>
    </source>
</evidence>
<feature type="domain" description="Aminodeoxyfutalosine deaminase/Imidazolonepropionase-like composite" evidence="4">
    <location>
        <begin position="24"/>
        <end position="49"/>
    </location>
</feature>
<dbReference type="EMBL" id="GG657754">
    <property type="protein sequence ID" value="EFL24162.1"/>
    <property type="molecule type" value="Genomic_DNA"/>
</dbReference>